<accession>A0A6P2CZ96</accession>
<keyword evidence="4" id="KW-1185">Reference proteome</keyword>
<evidence type="ECO:0000313" key="3">
    <source>
        <dbReference type="EMBL" id="VTR93887.1"/>
    </source>
</evidence>
<dbReference type="AlphaFoldDB" id="A0A6P2CZ96"/>
<dbReference type="Proteomes" id="UP000464178">
    <property type="component" value="Chromosome"/>
</dbReference>
<evidence type="ECO:0000313" key="4">
    <source>
        <dbReference type="Proteomes" id="UP000464178"/>
    </source>
</evidence>
<dbReference type="Gene3D" id="3.90.25.10">
    <property type="entry name" value="UDP-galactose 4-epimerase, domain 1"/>
    <property type="match status" value="1"/>
</dbReference>
<dbReference type="SUPFAM" id="SSF51735">
    <property type="entry name" value="NAD(P)-binding Rossmann-fold domains"/>
    <property type="match status" value="1"/>
</dbReference>
<dbReference type="RefSeq" id="WP_197909519.1">
    <property type="nucleotide sequence ID" value="NZ_LR593886.1"/>
</dbReference>
<sequence>MTAPRMGAGVERFCVIGSNSFSGASFVASALKAGAEVLGISRSPEADPVFLPYRWADASRFTFRQLDLNRDLNAIDAALREFRPDFVVNFAAQGMVAQSWANPEHWYRTNTVAMAGLHERLRTMDFLKKFVQASTPEVYGNTSGLVSENAPFNPSTPYAISKAACDMNLLAYQRAYGFPVVFTRSANVCGPAQALYRIIPKTVLCVLTGKRLRLEGGGTSVRSFIHIDDVSDATLRAARDGAPGSVFHLSTPLNQTIRSVVEEVCRQLGAPFEDSVEMVGARLGQDAAYLLDSTAARTKLEWEPRRGIADAIADTIAWTKKNLDTLRSAPAEYIHKE</sequence>
<dbReference type="InterPro" id="IPR036291">
    <property type="entry name" value="NAD(P)-bd_dom_sf"/>
</dbReference>
<evidence type="ECO:0000256" key="1">
    <source>
        <dbReference type="ARBA" id="ARBA00007637"/>
    </source>
</evidence>
<protein>
    <recommendedName>
        <fullName evidence="2">NAD-dependent epimerase/dehydratase domain-containing protein</fullName>
    </recommendedName>
</protein>
<feature type="domain" description="NAD-dependent epimerase/dehydratase" evidence="2">
    <location>
        <begin position="14"/>
        <end position="246"/>
    </location>
</feature>
<evidence type="ECO:0000259" key="2">
    <source>
        <dbReference type="Pfam" id="PF01370"/>
    </source>
</evidence>
<name>A0A6P2CZ96_9BACT</name>
<gene>
    <name evidence="3" type="ORF">SOIL9_38270</name>
</gene>
<reference evidence="3 4" key="1">
    <citation type="submission" date="2019-05" db="EMBL/GenBank/DDBJ databases">
        <authorList>
            <consortium name="Science for Life Laboratories"/>
        </authorList>
    </citation>
    <scope>NUCLEOTIDE SEQUENCE [LARGE SCALE GENOMIC DNA]</scope>
    <source>
        <strain evidence="3">Soil9</strain>
    </source>
</reference>
<organism evidence="3 4">
    <name type="scientific">Gemmata massiliana</name>
    <dbReference type="NCBI Taxonomy" id="1210884"/>
    <lineage>
        <taxon>Bacteria</taxon>
        <taxon>Pseudomonadati</taxon>
        <taxon>Planctomycetota</taxon>
        <taxon>Planctomycetia</taxon>
        <taxon>Gemmatales</taxon>
        <taxon>Gemmataceae</taxon>
        <taxon>Gemmata</taxon>
    </lineage>
</organism>
<dbReference type="Pfam" id="PF01370">
    <property type="entry name" value="Epimerase"/>
    <property type="match status" value="1"/>
</dbReference>
<dbReference type="EMBL" id="LR593886">
    <property type="protein sequence ID" value="VTR93887.1"/>
    <property type="molecule type" value="Genomic_DNA"/>
</dbReference>
<dbReference type="KEGG" id="gms:SOIL9_38270"/>
<comment type="similarity">
    <text evidence="1">Belongs to the NAD(P)-dependent epimerase/dehydratase family.</text>
</comment>
<dbReference type="InterPro" id="IPR001509">
    <property type="entry name" value="Epimerase_deHydtase"/>
</dbReference>
<proteinExistence type="inferred from homology"/>
<dbReference type="Gene3D" id="3.40.50.720">
    <property type="entry name" value="NAD(P)-binding Rossmann-like Domain"/>
    <property type="match status" value="1"/>
</dbReference>
<dbReference type="PANTHER" id="PTHR43000">
    <property type="entry name" value="DTDP-D-GLUCOSE 4,6-DEHYDRATASE-RELATED"/>
    <property type="match status" value="1"/>
</dbReference>